<keyword evidence="2" id="KW-0378">Hydrolase</keyword>
<dbReference type="RefSeq" id="WP_147064572.1">
    <property type="nucleotide sequence ID" value="NZ_BAABDN010000001.1"/>
</dbReference>
<dbReference type="Proteomes" id="UP000321793">
    <property type="component" value="Unassembled WGS sequence"/>
</dbReference>
<dbReference type="OrthoDB" id="3259161at2"/>
<dbReference type="InterPro" id="IPR029058">
    <property type="entry name" value="AB_hydrolase_fold"/>
</dbReference>
<proteinExistence type="predicted"/>
<feature type="domain" description="DUF1023" evidence="1">
    <location>
        <begin position="321"/>
        <end position="494"/>
    </location>
</feature>
<dbReference type="EMBL" id="BKBA01000008">
    <property type="protein sequence ID" value="GEQ13928.1"/>
    <property type="molecule type" value="Genomic_DNA"/>
</dbReference>
<dbReference type="InterPro" id="IPR010427">
    <property type="entry name" value="DUF1023"/>
</dbReference>
<reference evidence="2 3" key="1">
    <citation type="submission" date="2019-07" db="EMBL/GenBank/DDBJ databases">
        <title>Whole genome shotgun sequence of Knoellia locipacati NBRC 109775.</title>
        <authorList>
            <person name="Hosoyama A."/>
            <person name="Uohara A."/>
            <person name="Ohji S."/>
            <person name="Ichikawa N."/>
        </authorList>
    </citation>
    <scope>NUCLEOTIDE SEQUENCE [LARGE SCALE GENOMIC DNA]</scope>
    <source>
        <strain evidence="2 3">NBRC 109775</strain>
    </source>
</reference>
<comment type="caution">
    <text evidence="2">The sequence shown here is derived from an EMBL/GenBank/DDBJ whole genome shotgun (WGS) entry which is preliminary data.</text>
</comment>
<keyword evidence="3" id="KW-1185">Reference proteome</keyword>
<dbReference type="Pfam" id="PF06259">
    <property type="entry name" value="Abhydrolase_8"/>
    <property type="match status" value="1"/>
</dbReference>
<dbReference type="SUPFAM" id="SSF53474">
    <property type="entry name" value="alpha/beta-Hydrolases"/>
    <property type="match status" value="1"/>
</dbReference>
<dbReference type="GO" id="GO:0016787">
    <property type="term" value="F:hydrolase activity"/>
    <property type="evidence" value="ECO:0007669"/>
    <property type="project" value="UniProtKB-KW"/>
</dbReference>
<evidence type="ECO:0000313" key="2">
    <source>
        <dbReference type="EMBL" id="GEQ13928.1"/>
    </source>
</evidence>
<evidence type="ECO:0000313" key="3">
    <source>
        <dbReference type="Proteomes" id="UP000321793"/>
    </source>
</evidence>
<sequence>MPLTWSDITAWRHEPLATAERELRTTRRDLLDLADELATMGLPRNWTGDAAETSGTRLGTVADDLRDVVAEVSAAYTAVCDAADGVLGVVGAVDQAKEYARLSSLTISASGVVTTNELLVCRVDDTEEDVEARRARQAQVDECVTRISEALRKAADVDADLSAVLTSIERGRIDGGKGTLAQASAIGEVEGDLSVLEPPQGGSPTQNAAWWATLSPDERALVIALHPGWIGNRDGIDATSRDLANRNLLDTRRTHVTSRLAELEAGFVRADGTLDPVFYQDHIDEYTDLKEEQGAIATLDEMLARPGEHQLIGVDFTTPRTQAIVANGNVDTADHVAVFTPGLTSTVEGMGGYDSSMAQLRLRTEEELFNRGESGTVATVTWLDYQAPQWGTTFAGDSVALSGSAEDGGRDLAAYFTGLNASRLEDPDLTALGHSYGSTTTGYSLQHEGTGVDRAVFFGSPGLGTSDLGDLHLPEGNAYYAEAKWDPVGDLGRFGSDPTGLDGMNHLETGDGQSADGRSWHGVTGHSDYLQDGSTSQYSMAQVVGGHPDDVIEGHNVGFWTDPLDAQPWWPGFLK</sequence>
<dbReference type="AlphaFoldDB" id="A0A512T137"/>
<gene>
    <name evidence="2" type="ORF">KLO01_19750</name>
</gene>
<name>A0A512T137_9MICO</name>
<accession>A0A512T137</accession>
<organism evidence="2 3">
    <name type="scientific">Knoellia locipacati</name>
    <dbReference type="NCBI Taxonomy" id="882824"/>
    <lineage>
        <taxon>Bacteria</taxon>
        <taxon>Bacillati</taxon>
        <taxon>Actinomycetota</taxon>
        <taxon>Actinomycetes</taxon>
        <taxon>Micrococcales</taxon>
        <taxon>Intrasporangiaceae</taxon>
        <taxon>Knoellia</taxon>
    </lineage>
</organism>
<evidence type="ECO:0000259" key="1">
    <source>
        <dbReference type="Pfam" id="PF06259"/>
    </source>
</evidence>
<protein>
    <submittedName>
        <fullName evidence="2">Alpha/beta hydrolase</fullName>
    </submittedName>
</protein>